<dbReference type="Gene3D" id="3.40.50.300">
    <property type="entry name" value="P-loop containing nucleotide triphosphate hydrolases"/>
    <property type="match status" value="1"/>
</dbReference>
<dbReference type="PROSITE" id="PS51715">
    <property type="entry name" value="G_GB1_RHD3"/>
    <property type="match status" value="1"/>
</dbReference>
<dbReference type="InterPro" id="IPR030386">
    <property type="entry name" value="G_GB1_RHD3_dom"/>
</dbReference>
<keyword evidence="5" id="KW-0472">Membrane</keyword>
<feature type="domain" description="VLIG-type G" evidence="8">
    <location>
        <begin position="38"/>
        <end position="139"/>
    </location>
</feature>
<evidence type="ECO:0000259" key="7">
    <source>
        <dbReference type="PROSITE" id="PS51715"/>
    </source>
</evidence>
<evidence type="ECO:0000259" key="8">
    <source>
        <dbReference type="PROSITE" id="PS51717"/>
    </source>
</evidence>
<name>A0A9W7DJX6_AMBMO</name>
<dbReference type="InterPro" id="IPR027417">
    <property type="entry name" value="P-loop_NTPase"/>
</dbReference>
<proteinExistence type="inferred from homology"/>
<dbReference type="PANTHER" id="PTHR45923:SF2">
    <property type="entry name" value="PROTEIN SEY1"/>
    <property type="match status" value="1"/>
</dbReference>
<keyword evidence="10" id="KW-1185">Reference proteome</keyword>
<accession>A0A9W7DJX6</accession>
<evidence type="ECO:0000256" key="3">
    <source>
        <dbReference type="ARBA" id="ARBA00022824"/>
    </source>
</evidence>
<keyword evidence="2" id="KW-0378">Hydrolase</keyword>
<dbReference type="Pfam" id="PF05879">
    <property type="entry name" value="RHD3_GTPase"/>
    <property type="match status" value="1"/>
</dbReference>
<comment type="caution">
    <text evidence="9">The sequence shown here is derived from an EMBL/GenBank/DDBJ whole genome shotgun (WGS) entry which is preliminary data.</text>
</comment>
<feature type="domain" description="GB1/RHD3-type G" evidence="7">
    <location>
        <begin position="38"/>
        <end position="139"/>
    </location>
</feature>
<dbReference type="PANTHER" id="PTHR45923">
    <property type="entry name" value="PROTEIN SEY1"/>
    <property type="match status" value="1"/>
</dbReference>
<evidence type="ECO:0000256" key="6">
    <source>
        <dbReference type="PROSITE-ProRule" id="PRU01052"/>
    </source>
</evidence>
<protein>
    <submittedName>
        <fullName evidence="9">Unnamed protein product</fullName>
    </submittedName>
</protein>
<evidence type="ECO:0000313" key="10">
    <source>
        <dbReference type="Proteomes" id="UP001165063"/>
    </source>
</evidence>
<dbReference type="PROSITE" id="PS51717">
    <property type="entry name" value="G_VLIG"/>
    <property type="match status" value="1"/>
</dbReference>
<evidence type="ECO:0000256" key="2">
    <source>
        <dbReference type="ARBA" id="ARBA00022801"/>
    </source>
</evidence>
<dbReference type="GO" id="GO:0005783">
    <property type="term" value="C:endoplasmic reticulum"/>
    <property type="evidence" value="ECO:0007669"/>
    <property type="project" value="TreeGrafter"/>
</dbReference>
<dbReference type="AlphaFoldDB" id="A0A9W7DJX6"/>
<dbReference type="GO" id="GO:0003924">
    <property type="term" value="F:GTPase activity"/>
    <property type="evidence" value="ECO:0007669"/>
    <property type="project" value="TreeGrafter"/>
</dbReference>
<dbReference type="GO" id="GO:0016320">
    <property type="term" value="P:endoplasmic reticulum membrane fusion"/>
    <property type="evidence" value="ECO:0007669"/>
    <property type="project" value="TreeGrafter"/>
</dbReference>
<keyword evidence="3" id="KW-0256">Endoplasmic reticulum</keyword>
<sequence>MPESSIVPSLQLINEDKEFNQHLLPYMAKFYDSSDDKGLNYHIVSVFGSQSTGKSTLLNKLFGTKFDVMDETKRQQTTKGIWLSHANLIASAEFEEPHQNKHNIYVLDVEGVDGREKAEDKDFERKSALFALATSEFLK</sequence>
<dbReference type="InterPro" id="IPR030383">
    <property type="entry name" value="G_VLIG_dom"/>
</dbReference>
<keyword evidence="1" id="KW-0547">Nucleotide-binding</keyword>
<reference evidence="9" key="1">
    <citation type="submission" date="2023-04" db="EMBL/GenBank/DDBJ databases">
        <title>Ambrosiozyma monospora NBRC 1965.</title>
        <authorList>
            <person name="Ichikawa N."/>
            <person name="Sato H."/>
            <person name="Tonouchi N."/>
        </authorList>
    </citation>
    <scope>NUCLEOTIDE SEQUENCE</scope>
    <source>
        <strain evidence="9">NBRC 1965</strain>
    </source>
</reference>
<dbReference type="Proteomes" id="UP001165063">
    <property type="component" value="Unassembled WGS sequence"/>
</dbReference>
<gene>
    <name evidence="9" type="ORF">Amon01_000761300</name>
</gene>
<comment type="similarity">
    <text evidence="6">Belongs to the TRAFAC class dynamin-like GTPase superfamily. GB1/RHD3 GTPase family.</text>
</comment>
<dbReference type="InterPro" id="IPR008803">
    <property type="entry name" value="RHD3/Sey1"/>
</dbReference>
<evidence type="ECO:0000256" key="1">
    <source>
        <dbReference type="ARBA" id="ARBA00022741"/>
    </source>
</evidence>
<organism evidence="9 10">
    <name type="scientific">Ambrosiozyma monospora</name>
    <name type="common">Yeast</name>
    <name type="synonym">Endomycopsis monosporus</name>
    <dbReference type="NCBI Taxonomy" id="43982"/>
    <lineage>
        <taxon>Eukaryota</taxon>
        <taxon>Fungi</taxon>
        <taxon>Dikarya</taxon>
        <taxon>Ascomycota</taxon>
        <taxon>Saccharomycotina</taxon>
        <taxon>Pichiomycetes</taxon>
        <taxon>Pichiales</taxon>
        <taxon>Pichiaceae</taxon>
        <taxon>Ambrosiozyma</taxon>
    </lineage>
</organism>
<keyword evidence="4" id="KW-0342">GTP-binding</keyword>
<dbReference type="OrthoDB" id="1597724at2759"/>
<dbReference type="EMBL" id="BSXU01005735">
    <property type="protein sequence ID" value="GMG55539.1"/>
    <property type="molecule type" value="Genomic_DNA"/>
</dbReference>
<evidence type="ECO:0000313" key="9">
    <source>
        <dbReference type="EMBL" id="GMG55539.1"/>
    </source>
</evidence>
<evidence type="ECO:0000256" key="4">
    <source>
        <dbReference type="ARBA" id="ARBA00023134"/>
    </source>
</evidence>
<dbReference type="GO" id="GO:0005525">
    <property type="term" value="F:GTP binding"/>
    <property type="evidence" value="ECO:0007669"/>
    <property type="project" value="UniProtKB-KW"/>
</dbReference>
<evidence type="ECO:0000256" key="5">
    <source>
        <dbReference type="ARBA" id="ARBA00023136"/>
    </source>
</evidence>
<dbReference type="SUPFAM" id="SSF52540">
    <property type="entry name" value="P-loop containing nucleoside triphosphate hydrolases"/>
    <property type="match status" value="1"/>
</dbReference>